<evidence type="ECO:0000313" key="2">
    <source>
        <dbReference type="Proteomes" id="UP000297245"/>
    </source>
</evidence>
<dbReference type="Gene3D" id="2.60.120.200">
    <property type="match status" value="1"/>
</dbReference>
<dbReference type="EMBL" id="ML179678">
    <property type="protein sequence ID" value="THU83212.1"/>
    <property type="molecule type" value="Genomic_DNA"/>
</dbReference>
<sequence length="74" mass="8270">YNTGLFILDINRAPWGCAIWPAYDSQNISNCDGTIPPNAGCGIQERSRASYREDFNLQGGGVFSMRWDENRIAV</sequence>
<name>A0A4S8L3V5_DENBC</name>
<organism evidence="1 2">
    <name type="scientific">Dendrothele bispora (strain CBS 962.96)</name>
    <dbReference type="NCBI Taxonomy" id="1314807"/>
    <lineage>
        <taxon>Eukaryota</taxon>
        <taxon>Fungi</taxon>
        <taxon>Dikarya</taxon>
        <taxon>Basidiomycota</taxon>
        <taxon>Agaricomycotina</taxon>
        <taxon>Agaricomycetes</taxon>
        <taxon>Agaricomycetidae</taxon>
        <taxon>Agaricales</taxon>
        <taxon>Agaricales incertae sedis</taxon>
        <taxon>Dendrothele</taxon>
    </lineage>
</organism>
<keyword evidence="2" id="KW-1185">Reference proteome</keyword>
<reference evidence="1 2" key="1">
    <citation type="journal article" date="2019" name="Nat. Ecol. Evol.">
        <title>Megaphylogeny resolves global patterns of mushroom evolution.</title>
        <authorList>
            <person name="Varga T."/>
            <person name="Krizsan K."/>
            <person name="Foldi C."/>
            <person name="Dima B."/>
            <person name="Sanchez-Garcia M."/>
            <person name="Sanchez-Ramirez S."/>
            <person name="Szollosi G.J."/>
            <person name="Szarkandi J.G."/>
            <person name="Papp V."/>
            <person name="Albert L."/>
            <person name="Andreopoulos W."/>
            <person name="Angelini C."/>
            <person name="Antonin V."/>
            <person name="Barry K.W."/>
            <person name="Bougher N.L."/>
            <person name="Buchanan P."/>
            <person name="Buyck B."/>
            <person name="Bense V."/>
            <person name="Catcheside P."/>
            <person name="Chovatia M."/>
            <person name="Cooper J."/>
            <person name="Damon W."/>
            <person name="Desjardin D."/>
            <person name="Finy P."/>
            <person name="Geml J."/>
            <person name="Haridas S."/>
            <person name="Hughes K."/>
            <person name="Justo A."/>
            <person name="Karasinski D."/>
            <person name="Kautmanova I."/>
            <person name="Kiss B."/>
            <person name="Kocsube S."/>
            <person name="Kotiranta H."/>
            <person name="LaButti K.M."/>
            <person name="Lechner B.E."/>
            <person name="Liimatainen K."/>
            <person name="Lipzen A."/>
            <person name="Lukacs Z."/>
            <person name="Mihaltcheva S."/>
            <person name="Morgado L.N."/>
            <person name="Niskanen T."/>
            <person name="Noordeloos M.E."/>
            <person name="Ohm R.A."/>
            <person name="Ortiz-Santana B."/>
            <person name="Ovrebo C."/>
            <person name="Racz N."/>
            <person name="Riley R."/>
            <person name="Savchenko A."/>
            <person name="Shiryaev A."/>
            <person name="Soop K."/>
            <person name="Spirin V."/>
            <person name="Szebenyi C."/>
            <person name="Tomsovsky M."/>
            <person name="Tulloss R.E."/>
            <person name="Uehling J."/>
            <person name="Grigoriev I.V."/>
            <person name="Vagvolgyi C."/>
            <person name="Papp T."/>
            <person name="Martin F.M."/>
            <person name="Miettinen O."/>
            <person name="Hibbett D.S."/>
            <person name="Nagy L.G."/>
        </authorList>
    </citation>
    <scope>NUCLEOTIDE SEQUENCE [LARGE SCALE GENOMIC DNA]</scope>
    <source>
        <strain evidence="1 2">CBS 962.96</strain>
    </source>
</reference>
<gene>
    <name evidence="1" type="ORF">K435DRAFT_571976</name>
</gene>
<dbReference type="AlphaFoldDB" id="A0A4S8L3V5"/>
<protein>
    <recommendedName>
        <fullName evidence="3">GH16 domain-containing protein</fullName>
    </recommendedName>
</protein>
<proteinExistence type="predicted"/>
<dbReference type="Pfam" id="PF26113">
    <property type="entry name" value="GH16_XgeA"/>
    <property type="match status" value="1"/>
</dbReference>
<dbReference type="OrthoDB" id="192832at2759"/>
<evidence type="ECO:0000313" key="1">
    <source>
        <dbReference type="EMBL" id="THU83212.1"/>
    </source>
</evidence>
<feature type="non-terminal residue" evidence="1">
    <location>
        <position position="74"/>
    </location>
</feature>
<feature type="non-terminal residue" evidence="1">
    <location>
        <position position="1"/>
    </location>
</feature>
<evidence type="ECO:0008006" key="3">
    <source>
        <dbReference type="Google" id="ProtNLM"/>
    </source>
</evidence>
<accession>A0A4S8L3V5</accession>
<dbReference type="Proteomes" id="UP000297245">
    <property type="component" value="Unassembled WGS sequence"/>
</dbReference>